<dbReference type="EMBL" id="CP050292">
    <property type="protein sequence ID" value="QND73619.1"/>
    <property type="molecule type" value="Genomic_DNA"/>
</dbReference>
<feature type="domain" description="HTH gntR-type" evidence="4">
    <location>
        <begin position="15"/>
        <end position="82"/>
    </location>
</feature>
<evidence type="ECO:0000313" key="5">
    <source>
        <dbReference type="EMBL" id="AMH39444.1"/>
    </source>
</evidence>
<keyword evidence="8" id="KW-1185">Reference proteome</keyword>
<protein>
    <submittedName>
        <fullName evidence="6">GntR family transcriptional regulator</fullName>
    </submittedName>
    <submittedName>
        <fullName evidence="5">HTH-type transcriptional regulator LutR</fullName>
    </submittedName>
</protein>
<dbReference type="Pfam" id="PF07729">
    <property type="entry name" value="FCD"/>
    <property type="match status" value="1"/>
</dbReference>
<dbReference type="Gene3D" id="1.20.120.530">
    <property type="entry name" value="GntR ligand-binding domain-like"/>
    <property type="match status" value="1"/>
</dbReference>
<dbReference type="SUPFAM" id="SSF48008">
    <property type="entry name" value="GntR ligand-binding domain-like"/>
    <property type="match status" value="1"/>
</dbReference>
<dbReference type="SMART" id="SM00895">
    <property type="entry name" value="FCD"/>
    <property type="match status" value="1"/>
</dbReference>
<dbReference type="InterPro" id="IPR011711">
    <property type="entry name" value="GntR_C"/>
</dbReference>
<dbReference type="InterPro" id="IPR036388">
    <property type="entry name" value="WH-like_DNA-bd_sf"/>
</dbReference>
<proteinExistence type="predicted"/>
<dbReference type="PROSITE" id="PS50949">
    <property type="entry name" value="HTH_GNTR"/>
    <property type="match status" value="1"/>
</dbReference>
<reference evidence="7" key="4">
    <citation type="journal article" date="2020" name="Mol. Plant Microbe Interact.">
        <title>Complete genome sequences of four natural Pseudomonas isolates that catabolize a wide range of aromatic compounds relevant to lignin valorization.</title>
        <authorList>
            <person name="Hatmaker E.A."/>
            <person name="Presle G."/>
            <person name="Cannon O."/>
            <person name="Guss A.M."/>
            <person name="Elkins J.G."/>
        </authorList>
    </citation>
    <scope>NUCLEOTIDE SEQUENCE</scope>
    <source>
        <strain evidence="7">581</strain>
    </source>
</reference>
<dbReference type="CDD" id="cd07377">
    <property type="entry name" value="WHTH_GntR"/>
    <property type="match status" value="1"/>
</dbReference>
<keyword evidence="3" id="KW-0804">Transcription</keyword>
<evidence type="ECO:0000313" key="8">
    <source>
        <dbReference type="Proteomes" id="UP000076574"/>
    </source>
</evidence>
<keyword evidence="2" id="KW-0238">DNA-binding</keyword>
<sequence length="227" mass="25145">MAKIESDLNVSRESTSLRLLVENRLRSAIGSGLFKPGQRLIERELCEQVGVGRTSIREALRQLEAEGLVTTIPHRGPIVSTISVEEAEQLYDLRALLEGYAGRECARLRDPVIIERLRKQFVQMGAVAGQEDRSDLLAAKTEFYAALLEGCGNVFVERFLKMLLNRVTVLRMTSMTQSNRIGRSLAEIETILVAIEAGDEDGAEQACVQHIKNAAAIALEALRRDNP</sequence>
<dbReference type="EMBL" id="LVYV01000001">
    <property type="protein sequence ID" value="KZD25435.1"/>
    <property type="molecule type" value="Genomic_DNA"/>
</dbReference>
<dbReference type="Proteomes" id="UP000076574">
    <property type="component" value="Unassembled WGS sequence"/>
</dbReference>
<dbReference type="OrthoDB" id="7846328at2"/>
<dbReference type="PANTHER" id="PTHR43537:SF24">
    <property type="entry name" value="GLUCONATE OPERON TRANSCRIPTIONAL REPRESSOR"/>
    <property type="match status" value="1"/>
</dbReference>
<organism evidence="5">
    <name type="scientific">Tardiphaga robiniae</name>
    <dbReference type="NCBI Taxonomy" id="943830"/>
    <lineage>
        <taxon>Bacteria</taxon>
        <taxon>Pseudomonadati</taxon>
        <taxon>Pseudomonadota</taxon>
        <taxon>Alphaproteobacteria</taxon>
        <taxon>Hyphomicrobiales</taxon>
        <taxon>Nitrobacteraceae</taxon>
        <taxon>Tardiphaga</taxon>
    </lineage>
</organism>
<dbReference type="RefSeq" id="WP_068729690.1">
    <property type="nucleotide sequence ID" value="NZ_CP050292.1"/>
</dbReference>
<evidence type="ECO:0000313" key="7">
    <source>
        <dbReference type="EMBL" id="QND73619.1"/>
    </source>
</evidence>
<reference evidence="5" key="1">
    <citation type="submission" date="2015-10" db="EMBL/GenBank/DDBJ databases">
        <title>Evolution marks in rhizobial microsymbionts genomes from the relict species Vavilovia formosa (Stev.) Fed.</title>
        <authorList>
            <person name="Kopat V."/>
        </authorList>
    </citation>
    <scope>NUCLEOTIDE SEQUENCE</scope>
    <source>
        <strain evidence="5">Vaf-07</strain>
    </source>
</reference>
<evidence type="ECO:0000256" key="2">
    <source>
        <dbReference type="ARBA" id="ARBA00023125"/>
    </source>
</evidence>
<dbReference type="AlphaFoldDB" id="A0A109ZY61"/>
<dbReference type="SMART" id="SM00345">
    <property type="entry name" value="HTH_GNTR"/>
    <property type="match status" value="1"/>
</dbReference>
<dbReference type="Pfam" id="PF00392">
    <property type="entry name" value="GntR"/>
    <property type="match status" value="1"/>
</dbReference>
<gene>
    <name evidence="5" type="primary">lutR_3</name>
    <name evidence="6" type="ORF">A4A58_03120</name>
    <name evidence="7" type="ORF">HB776_22260</name>
    <name evidence="5" type="ORF">PROKKA_00631</name>
</gene>
<evidence type="ECO:0000256" key="1">
    <source>
        <dbReference type="ARBA" id="ARBA00023015"/>
    </source>
</evidence>
<name>A0A109ZY61_9BRAD</name>
<dbReference type="SUPFAM" id="SSF46785">
    <property type="entry name" value="Winged helix' DNA-binding domain"/>
    <property type="match status" value="1"/>
</dbReference>
<reference evidence="9" key="3">
    <citation type="journal article" date="2020" name="Mol. Plant Microbe">
        <title>Rhizobial microsymbionts of the narrowly endemic Oxytropis species growing in Kamchatka are characterized by significant genetic diversity and possess a set of genes that are associated with T3SS and T6SS secretion systems and can affect the development of symbiosis.</title>
        <authorList>
            <person name="Safronova V."/>
            <person name="Guro P."/>
            <person name="Sazanova A."/>
            <person name="Kuznetsova I."/>
            <person name="Belimov A."/>
            <person name="Yakubov V."/>
            <person name="Chirak E."/>
            <person name="Afonin A."/>
            <person name="Gogolev Y."/>
            <person name="Andronov E."/>
            <person name="Tikhonovich I."/>
        </authorList>
    </citation>
    <scope>NUCLEOTIDE SEQUENCE [LARGE SCALE GENOMIC DNA]</scope>
    <source>
        <strain evidence="9">581</strain>
    </source>
</reference>
<dbReference type="Gene3D" id="1.10.10.10">
    <property type="entry name" value="Winged helix-like DNA-binding domain superfamily/Winged helix DNA-binding domain"/>
    <property type="match status" value="1"/>
</dbReference>
<dbReference type="GO" id="GO:0003700">
    <property type="term" value="F:DNA-binding transcription factor activity"/>
    <property type="evidence" value="ECO:0007669"/>
    <property type="project" value="InterPro"/>
</dbReference>
<evidence type="ECO:0000256" key="3">
    <source>
        <dbReference type="ARBA" id="ARBA00023163"/>
    </source>
</evidence>
<dbReference type="GO" id="GO:0003677">
    <property type="term" value="F:DNA binding"/>
    <property type="evidence" value="ECO:0007669"/>
    <property type="project" value="UniProtKB-KW"/>
</dbReference>
<keyword evidence="1" id="KW-0805">Transcription regulation</keyword>
<dbReference type="PANTHER" id="PTHR43537">
    <property type="entry name" value="TRANSCRIPTIONAL REGULATOR, GNTR FAMILY"/>
    <property type="match status" value="1"/>
</dbReference>
<dbReference type="Proteomes" id="UP000515291">
    <property type="component" value="Chromosome"/>
</dbReference>
<dbReference type="PRINTS" id="PR00035">
    <property type="entry name" value="HTHGNTR"/>
</dbReference>
<dbReference type="InterPro" id="IPR008920">
    <property type="entry name" value="TF_FadR/GntR_C"/>
</dbReference>
<accession>A0A109ZY61</accession>
<dbReference type="STRING" id="943830.A4A58_03120"/>
<dbReference type="InterPro" id="IPR036390">
    <property type="entry name" value="WH_DNA-bd_sf"/>
</dbReference>
<evidence type="ECO:0000313" key="6">
    <source>
        <dbReference type="EMBL" id="KZD25435.1"/>
    </source>
</evidence>
<reference evidence="6 8" key="2">
    <citation type="submission" date="2016-03" db="EMBL/GenBank/DDBJ databases">
        <title>Microsymbionts genomes from the relict species Vavilovia formosa (Stev.) Fed.</title>
        <authorList>
            <person name="Kopat V."/>
            <person name="Chirak E."/>
            <person name="Kimeklis A."/>
            <person name="Andronov E."/>
        </authorList>
    </citation>
    <scope>NUCLEOTIDE SEQUENCE [LARGE SCALE GENOMIC DNA]</scope>
    <source>
        <strain evidence="6 8">Vaf07</strain>
    </source>
</reference>
<evidence type="ECO:0000259" key="4">
    <source>
        <dbReference type="PROSITE" id="PS50949"/>
    </source>
</evidence>
<dbReference type="KEGG" id="trb:HB776_22260"/>
<evidence type="ECO:0000313" key="9">
    <source>
        <dbReference type="Proteomes" id="UP000515291"/>
    </source>
</evidence>
<dbReference type="InterPro" id="IPR000524">
    <property type="entry name" value="Tscrpt_reg_HTH_GntR"/>
</dbReference>
<dbReference type="EMBL" id="KT955714">
    <property type="protein sequence ID" value="AMH39444.1"/>
    <property type="molecule type" value="Genomic_DNA"/>
</dbReference>